<evidence type="ECO:0000256" key="4">
    <source>
        <dbReference type="ARBA" id="ARBA00022741"/>
    </source>
</evidence>
<dbReference type="Gene3D" id="3.60.20.10">
    <property type="entry name" value="Glutamine Phosphoribosylpyrophosphate, subunit 1, domain 1"/>
    <property type="match status" value="1"/>
</dbReference>
<dbReference type="GO" id="GO:0006529">
    <property type="term" value="P:asparagine biosynthetic process"/>
    <property type="evidence" value="ECO:0007669"/>
    <property type="project" value="UniProtKB-KW"/>
</dbReference>
<dbReference type="EC" id="6.3.5.4" evidence="3"/>
<keyword evidence="13" id="KW-1185">Reference proteome</keyword>
<feature type="site" description="Important for beta-aspartyl-AMP intermediate formation" evidence="10">
    <location>
        <position position="374"/>
    </location>
</feature>
<dbReference type="InterPro" id="IPR001962">
    <property type="entry name" value="Asn_synthase"/>
</dbReference>
<evidence type="ECO:0000256" key="3">
    <source>
        <dbReference type="ARBA" id="ARBA00012737"/>
    </source>
</evidence>
<keyword evidence="4 9" id="KW-0547">Nucleotide-binding</keyword>
<dbReference type="PANTHER" id="PTHR43284">
    <property type="entry name" value="ASPARAGINE SYNTHETASE (GLUTAMINE-HYDROLYZING)"/>
    <property type="match status" value="1"/>
</dbReference>
<feature type="binding site" evidence="9">
    <location>
        <position position="262"/>
    </location>
    <ligand>
        <name>ATP</name>
        <dbReference type="ChEBI" id="CHEBI:30616"/>
    </ligand>
</feature>
<comment type="catalytic activity">
    <reaction evidence="7">
        <text>L-aspartate + L-glutamine + ATP + H2O = L-asparagine + L-glutamate + AMP + diphosphate + H(+)</text>
        <dbReference type="Rhea" id="RHEA:12228"/>
        <dbReference type="ChEBI" id="CHEBI:15377"/>
        <dbReference type="ChEBI" id="CHEBI:15378"/>
        <dbReference type="ChEBI" id="CHEBI:29985"/>
        <dbReference type="ChEBI" id="CHEBI:29991"/>
        <dbReference type="ChEBI" id="CHEBI:30616"/>
        <dbReference type="ChEBI" id="CHEBI:33019"/>
        <dbReference type="ChEBI" id="CHEBI:58048"/>
        <dbReference type="ChEBI" id="CHEBI:58359"/>
        <dbReference type="ChEBI" id="CHEBI:456215"/>
        <dbReference type="EC" id="6.3.5.4"/>
    </reaction>
</comment>
<dbReference type="GO" id="GO:0005524">
    <property type="term" value="F:ATP binding"/>
    <property type="evidence" value="ECO:0007669"/>
    <property type="project" value="UniProtKB-KW"/>
</dbReference>
<protein>
    <recommendedName>
        <fullName evidence="3">asparagine synthase (glutamine-hydrolyzing)</fullName>
        <ecNumber evidence="3">6.3.5.4</ecNumber>
    </recommendedName>
</protein>
<dbReference type="PANTHER" id="PTHR43284:SF1">
    <property type="entry name" value="ASPARAGINE SYNTHETASE"/>
    <property type="match status" value="1"/>
</dbReference>
<dbReference type="OrthoDB" id="9763290at2"/>
<dbReference type="Pfam" id="PF13537">
    <property type="entry name" value="GATase_7"/>
    <property type="match status" value="1"/>
</dbReference>
<dbReference type="Proteomes" id="UP000199636">
    <property type="component" value="Unassembled WGS sequence"/>
</dbReference>
<dbReference type="GO" id="GO:0005829">
    <property type="term" value="C:cytosol"/>
    <property type="evidence" value="ECO:0007669"/>
    <property type="project" value="TreeGrafter"/>
</dbReference>
<keyword evidence="5 9" id="KW-0067">ATP-binding</keyword>
<feature type="active site" description="For GATase activity" evidence="8">
    <location>
        <position position="2"/>
    </location>
</feature>
<comment type="similarity">
    <text evidence="2">Belongs to the asparagine synthetase family.</text>
</comment>
<organism evidence="12 13">
    <name type="scientific">Pseudomonas panipatensis</name>
    <dbReference type="NCBI Taxonomy" id="428992"/>
    <lineage>
        <taxon>Bacteria</taxon>
        <taxon>Pseudomonadati</taxon>
        <taxon>Pseudomonadota</taxon>
        <taxon>Gammaproteobacteria</taxon>
        <taxon>Pseudomonadales</taxon>
        <taxon>Pseudomonadaceae</taxon>
        <taxon>Pseudomonas</taxon>
    </lineage>
</organism>
<evidence type="ECO:0000256" key="2">
    <source>
        <dbReference type="ARBA" id="ARBA00005752"/>
    </source>
</evidence>
<evidence type="ECO:0000256" key="1">
    <source>
        <dbReference type="ARBA" id="ARBA00005187"/>
    </source>
</evidence>
<evidence type="ECO:0000256" key="5">
    <source>
        <dbReference type="ARBA" id="ARBA00022840"/>
    </source>
</evidence>
<dbReference type="RefSeq" id="WP_090266706.1">
    <property type="nucleotide sequence ID" value="NZ_FNDS01000011.1"/>
</dbReference>
<reference evidence="13" key="1">
    <citation type="submission" date="2016-10" db="EMBL/GenBank/DDBJ databases">
        <authorList>
            <person name="Varghese N."/>
            <person name="Submissions S."/>
        </authorList>
    </citation>
    <scope>NUCLEOTIDE SEQUENCE [LARGE SCALE GENOMIC DNA]</scope>
    <source>
        <strain evidence="13">CCM 7469</strain>
    </source>
</reference>
<dbReference type="NCBIfam" id="TIGR01536">
    <property type="entry name" value="asn_synth_AEB"/>
    <property type="match status" value="1"/>
</dbReference>
<dbReference type="SUPFAM" id="SSF56235">
    <property type="entry name" value="N-terminal nucleophile aminohydrolases (Ntn hydrolases)"/>
    <property type="match status" value="1"/>
</dbReference>
<evidence type="ECO:0000256" key="8">
    <source>
        <dbReference type="PIRSR" id="PIRSR001589-1"/>
    </source>
</evidence>
<keyword evidence="6 8" id="KW-0315">Glutamine amidotransferase</keyword>
<sequence length="612" mass="68107">MCGVVALRSWRPGDDLRAQASRGLEAIRRRGPDGQGLVLETAPVPTALGHRRLSILDLSTAAEQPMRCPLSGNLLAFNGEIYNFLELRRELQALGHVFHTDSDSEVLLQGWLAWGEGLFQRCNGMWALVLWERASGDLVYCRDRLGVKPLYLHHDGQRLMLASEIGAIAAMLGGYPRPDPQAAFDFLCVGLSDHGGRTFFDGIRAVQPGWVHRLDRHGRGSARPYHQWPQTPQPAPSADELQALVEDAIRVRLRADVPTVSLLSGGLDSSIITTLSLAAGNLPRTCFAGAFTYGYLDELGTRFDETEAAARLMRGLGREAAHHVQRVATLPDEDELQALVVAQGEPFCTPSILASFRMYRAIRQAGYKVVLSGEGADELFGGYIKLYQALAARDALHAGRAGQVLRAWRDAAFEPRLLLNRLSWDLPTPLLGRLLRRQRPSVACIADGLWHAQQERFAALREDRRASLDGRMRADVLRTNLPMVLRMTDRNSMHFGVEVRSPFIDYRLVERMLATPAQTRMGDRRGKGLLRDAFAGRLPEAVLQQRKSTGFGHAEQFLVQAMPWRQALDALPEAANEFIDVGRLRAELARGNGHSTLWLALSFAFWYRSLYA</sequence>
<dbReference type="InterPro" id="IPR006426">
    <property type="entry name" value="Asn_synth_AEB"/>
</dbReference>
<dbReference type="InterPro" id="IPR017932">
    <property type="entry name" value="GATase_2_dom"/>
</dbReference>
<dbReference type="Pfam" id="PF00733">
    <property type="entry name" value="Asn_synthase"/>
    <property type="match status" value="1"/>
</dbReference>
<dbReference type="Gene3D" id="3.40.50.620">
    <property type="entry name" value="HUPs"/>
    <property type="match status" value="1"/>
</dbReference>
<name>A0A1G8LDI1_9PSED</name>
<dbReference type="AlphaFoldDB" id="A0A1G8LDI1"/>
<evidence type="ECO:0000256" key="7">
    <source>
        <dbReference type="ARBA" id="ARBA00048741"/>
    </source>
</evidence>
<dbReference type="SUPFAM" id="SSF52402">
    <property type="entry name" value="Adenine nucleotide alpha hydrolases-like"/>
    <property type="match status" value="1"/>
</dbReference>
<dbReference type="InterPro" id="IPR033738">
    <property type="entry name" value="AsnB_N"/>
</dbReference>
<accession>A0A1G8LDI1</accession>
<dbReference type="InterPro" id="IPR051786">
    <property type="entry name" value="ASN_synthetase/amidase"/>
</dbReference>
<dbReference type="GO" id="GO:0004066">
    <property type="term" value="F:asparagine synthase (glutamine-hydrolyzing) activity"/>
    <property type="evidence" value="ECO:0007669"/>
    <property type="project" value="UniProtKB-EC"/>
</dbReference>
<proteinExistence type="inferred from homology"/>
<feature type="binding site" evidence="9">
    <location>
        <position position="103"/>
    </location>
    <ligand>
        <name>L-glutamine</name>
        <dbReference type="ChEBI" id="CHEBI:58359"/>
    </ligand>
</feature>
<dbReference type="CDD" id="cd00712">
    <property type="entry name" value="AsnB"/>
    <property type="match status" value="1"/>
</dbReference>
<keyword evidence="8" id="KW-0061">Asparagine biosynthesis</keyword>
<dbReference type="InterPro" id="IPR029055">
    <property type="entry name" value="Ntn_hydrolases_N"/>
</dbReference>
<gene>
    <name evidence="12" type="ORF">SAMN05216272_11182</name>
</gene>
<keyword evidence="8" id="KW-0028">Amino-acid biosynthesis</keyword>
<dbReference type="PIRSF" id="PIRSF001589">
    <property type="entry name" value="Asn_synthetase_glu-h"/>
    <property type="match status" value="1"/>
</dbReference>
<feature type="binding site" evidence="9">
    <location>
        <begin position="372"/>
        <end position="373"/>
    </location>
    <ligand>
        <name>ATP</name>
        <dbReference type="ChEBI" id="CHEBI:30616"/>
    </ligand>
</feature>
<dbReference type="EMBL" id="FNDS01000011">
    <property type="protein sequence ID" value="SDI53527.1"/>
    <property type="molecule type" value="Genomic_DNA"/>
</dbReference>
<evidence type="ECO:0000256" key="9">
    <source>
        <dbReference type="PIRSR" id="PIRSR001589-2"/>
    </source>
</evidence>
<evidence type="ECO:0000313" key="13">
    <source>
        <dbReference type="Proteomes" id="UP000199636"/>
    </source>
</evidence>
<evidence type="ECO:0000256" key="6">
    <source>
        <dbReference type="ARBA" id="ARBA00022962"/>
    </source>
</evidence>
<dbReference type="STRING" id="428992.SAMN05216272_11182"/>
<evidence type="ECO:0000259" key="11">
    <source>
        <dbReference type="PROSITE" id="PS51278"/>
    </source>
</evidence>
<dbReference type="InterPro" id="IPR014729">
    <property type="entry name" value="Rossmann-like_a/b/a_fold"/>
</dbReference>
<dbReference type="CDD" id="cd01991">
    <property type="entry name" value="Asn_synthase_B_C"/>
    <property type="match status" value="1"/>
</dbReference>
<comment type="pathway">
    <text evidence="1">Amino-acid biosynthesis; L-asparagine biosynthesis; L-asparagine from L-aspartate (L-Gln route): step 1/1.</text>
</comment>
<evidence type="ECO:0000313" key="12">
    <source>
        <dbReference type="EMBL" id="SDI53527.1"/>
    </source>
</evidence>
<feature type="domain" description="Glutamine amidotransferase type-2" evidence="11">
    <location>
        <begin position="2"/>
        <end position="217"/>
    </location>
</feature>
<evidence type="ECO:0000256" key="10">
    <source>
        <dbReference type="PIRSR" id="PIRSR001589-3"/>
    </source>
</evidence>
<dbReference type="PROSITE" id="PS51278">
    <property type="entry name" value="GATASE_TYPE_2"/>
    <property type="match status" value="1"/>
</dbReference>